<reference evidence="3 4" key="1">
    <citation type="submission" date="2019-06" db="EMBL/GenBank/DDBJ databases">
        <title>Whole genome shotgun sequence of Cellulomonas uda NBRC 3747.</title>
        <authorList>
            <person name="Hosoyama A."/>
            <person name="Uohara A."/>
            <person name="Ohji S."/>
            <person name="Ichikawa N."/>
        </authorList>
    </citation>
    <scope>NUCLEOTIDE SEQUENCE [LARGE SCALE GENOMIC DNA]</scope>
    <source>
        <strain evidence="3 4">NBRC 3747</strain>
    </source>
</reference>
<evidence type="ECO:0000313" key="3">
    <source>
        <dbReference type="EMBL" id="GEA80192.1"/>
    </source>
</evidence>
<dbReference type="Pfam" id="PF11350">
    <property type="entry name" value="DUF3152"/>
    <property type="match status" value="1"/>
</dbReference>
<evidence type="ECO:0000256" key="1">
    <source>
        <dbReference type="SAM" id="MobiDB-lite"/>
    </source>
</evidence>
<organism evidence="3 4">
    <name type="scientific">Cellulomonas uda</name>
    <dbReference type="NCBI Taxonomy" id="1714"/>
    <lineage>
        <taxon>Bacteria</taxon>
        <taxon>Bacillati</taxon>
        <taxon>Actinomycetota</taxon>
        <taxon>Actinomycetes</taxon>
        <taxon>Micrococcales</taxon>
        <taxon>Cellulomonadaceae</taxon>
        <taxon>Cellulomonas</taxon>
    </lineage>
</organism>
<dbReference type="Proteomes" id="UP000315842">
    <property type="component" value="Unassembled WGS sequence"/>
</dbReference>
<evidence type="ECO:0000313" key="4">
    <source>
        <dbReference type="Proteomes" id="UP000315842"/>
    </source>
</evidence>
<feature type="region of interest" description="Disordered" evidence="1">
    <location>
        <begin position="31"/>
        <end position="50"/>
    </location>
</feature>
<feature type="compositionally biased region" description="Low complexity" evidence="1">
    <location>
        <begin position="84"/>
        <end position="97"/>
    </location>
</feature>
<evidence type="ECO:0000259" key="2">
    <source>
        <dbReference type="Pfam" id="PF11350"/>
    </source>
</evidence>
<dbReference type="RefSeq" id="WP_244937633.1">
    <property type="nucleotide sequence ID" value="NZ_BJLP01000007.1"/>
</dbReference>
<keyword evidence="4" id="KW-1185">Reference proteome</keyword>
<gene>
    <name evidence="3" type="ORF">CUD01_06360</name>
</gene>
<sequence>MRRARARAATVVVGALLAGAGTGWVVAGPPTTSAAEPVARPSTATLDAPDVAVREGGAAARGAAGDRPLVGPSRPAEPSPTSPGVPSTATTPAASPDPTLPPGLTAADVAAGLLAADVPEHASGELVVVPAAQRARANAAGGTDRVLRVRVEVEEGLPVDPAVFADFVMTTLTDGRGWGGDGSVAFEVTDAEPDVRVVLASPDLVDEMCAPLRTAGQVSCGRNGHAALNFRRWVEAVQDYGDDRTSYRQYLVNHEVGHLLGRPHRPCTAAGAVADVMQQQSYAVKPCLPNAWPFPQD</sequence>
<dbReference type="InterPro" id="IPR022603">
    <property type="entry name" value="DUF3152"/>
</dbReference>
<protein>
    <submittedName>
        <fullName evidence="3">Membrane protein</fullName>
    </submittedName>
</protein>
<feature type="domain" description="DUF3152" evidence="2">
    <location>
        <begin position="117"/>
        <end position="284"/>
    </location>
</feature>
<name>A0A4Y3K8A6_CELUD</name>
<proteinExistence type="predicted"/>
<accession>A0A4Y3K8A6</accession>
<comment type="caution">
    <text evidence="3">The sequence shown here is derived from an EMBL/GenBank/DDBJ whole genome shotgun (WGS) entry which is preliminary data.</text>
</comment>
<dbReference type="EMBL" id="BJLP01000007">
    <property type="protein sequence ID" value="GEA80192.1"/>
    <property type="molecule type" value="Genomic_DNA"/>
</dbReference>
<dbReference type="AlphaFoldDB" id="A0A4Y3K8A6"/>
<dbReference type="SUPFAM" id="SSF55486">
    <property type="entry name" value="Metalloproteases ('zincins'), catalytic domain"/>
    <property type="match status" value="1"/>
</dbReference>
<feature type="region of interest" description="Disordered" evidence="1">
    <location>
        <begin position="57"/>
        <end position="104"/>
    </location>
</feature>